<reference evidence="2 3" key="1">
    <citation type="submission" date="2019-01" db="EMBL/GenBank/DDBJ databases">
        <authorList>
            <person name="Ferrante I. M."/>
        </authorList>
    </citation>
    <scope>NUCLEOTIDE SEQUENCE [LARGE SCALE GENOMIC DNA]</scope>
    <source>
        <strain evidence="2 3">B856</strain>
    </source>
</reference>
<keyword evidence="1" id="KW-1133">Transmembrane helix</keyword>
<evidence type="ECO:0000256" key="1">
    <source>
        <dbReference type="SAM" id="Phobius"/>
    </source>
</evidence>
<organism evidence="2 3">
    <name type="scientific">Pseudo-nitzschia multistriata</name>
    <dbReference type="NCBI Taxonomy" id="183589"/>
    <lineage>
        <taxon>Eukaryota</taxon>
        <taxon>Sar</taxon>
        <taxon>Stramenopiles</taxon>
        <taxon>Ochrophyta</taxon>
        <taxon>Bacillariophyta</taxon>
        <taxon>Bacillariophyceae</taxon>
        <taxon>Bacillariophycidae</taxon>
        <taxon>Bacillariales</taxon>
        <taxon>Bacillariaceae</taxon>
        <taxon>Pseudo-nitzschia</taxon>
    </lineage>
</organism>
<dbReference type="Proteomes" id="UP000291116">
    <property type="component" value="Unassembled WGS sequence"/>
</dbReference>
<protein>
    <submittedName>
        <fullName evidence="2">Uncharacterized protein</fullName>
    </submittedName>
</protein>
<dbReference type="EMBL" id="CAACVS010000459">
    <property type="protein sequence ID" value="VEU42608.1"/>
    <property type="molecule type" value="Genomic_DNA"/>
</dbReference>
<gene>
    <name evidence="2" type="ORF">PSNMU_V1.4_AUG-EV-PASAV3_0095890</name>
</gene>
<keyword evidence="1" id="KW-0812">Transmembrane</keyword>
<keyword evidence="3" id="KW-1185">Reference proteome</keyword>
<dbReference type="AlphaFoldDB" id="A0A448ZKP8"/>
<sequence>METIWIRSSAHLTSNKFLLINYSTQNKVWAVFDVICVQIPMRTACMKGKICSLARSTSSWHKEPNIADTKTRVTNFITLFLGTAFLFFYLLRRFGLHFG</sequence>
<proteinExistence type="predicted"/>
<accession>A0A448ZKP8</accession>
<keyword evidence="1" id="KW-0472">Membrane</keyword>
<evidence type="ECO:0000313" key="2">
    <source>
        <dbReference type="EMBL" id="VEU42608.1"/>
    </source>
</evidence>
<evidence type="ECO:0000313" key="3">
    <source>
        <dbReference type="Proteomes" id="UP000291116"/>
    </source>
</evidence>
<feature type="transmembrane region" description="Helical" evidence="1">
    <location>
        <begin position="73"/>
        <end position="91"/>
    </location>
</feature>
<name>A0A448ZKP8_9STRA</name>